<gene>
    <name evidence="1" type="ORF">KSP40_PGU011459</name>
</gene>
<evidence type="ECO:0000313" key="1">
    <source>
        <dbReference type="EMBL" id="KAK8964670.1"/>
    </source>
</evidence>
<protein>
    <submittedName>
        <fullName evidence="1">Uncharacterized protein</fullName>
    </submittedName>
</protein>
<dbReference type="EMBL" id="JBBWWR010000006">
    <property type="protein sequence ID" value="KAK8964670.1"/>
    <property type="molecule type" value="Genomic_DNA"/>
</dbReference>
<comment type="caution">
    <text evidence="1">The sequence shown here is derived from an EMBL/GenBank/DDBJ whole genome shotgun (WGS) entry which is preliminary data.</text>
</comment>
<name>A0ABR2MMD3_9ASPA</name>
<accession>A0ABR2MMD3</accession>
<reference evidence="1 2" key="1">
    <citation type="journal article" date="2022" name="Nat. Plants">
        <title>Genomes of leafy and leafless Platanthera orchids illuminate the evolution of mycoheterotrophy.</title>
        <authorList>
            <person name="Li M.H."/>
            <person name="Liu K.W."/>
            <person name="Li Z."/>
            <person name="Lu H.C."/>
            <person name="Ye Q.L."/>
            <person name="Zhang D."/>
            <person name="Wang J.Y."/>
            <person name="Li Y.F."/>
            <person name="Zhong Z.M."/>
            <person name="Liu X."/>
            <person name="Yu X."/>
            <person name="Liu D.K."/>
            <person name="Tu X.D."/>
            <person name="Liu B."/>
            <person name="Hao Y."/>
            <person name="Liao X.Y."/>
            <person name="Jiang Y.T."/>
            <person name="Sun W.H."/>
            <person name="Chen J."/>
            <person name="Chen Y.Q."/>
            <person name="Ai Y."/>
            <person name="Zhai J.W."/>
            <person name="Wu S.S."/>
            <person name="Zhou Z."/>
            <person name="Hsiao Y.Y."/>
            <person name="Wu W.L."/>
            <person name="Chen Y.Y."/>
            <person name="Lin Y.F."/>
            <person name="Hsu J.L."/>
            <person name="Li C.Y."/>
            <person name="Wang Z.W."/>
            <person name="Zhao X."/>
            <person name="Zhong W.Y."/>
            <person name="Ma X.K."/>
            <person name="Ma L."/>
            <person name="Huang J."/>
            <person name="Chen G.Z."/>
            <person name="Huang M.Z."/>
            <person name="Huang L."/>
            <person name="Peng D.H."/>
            <person name="Luo Y.B."/>
            <person name="Zou S.Q."/>
            <person name="Chen S.P."/>
            <person name="Lan S."/>
            <person name="Tsai W.C."/>
            <person name="Van de Peer Y."/>
            <person name="Liu Z.J."/>
        </authorList>
    </citation>
    <scope>NUCLEOTIDE SEQUENCE [LARGE SCALE GENOMIC DNA]</scope>
    <source>
        <strain evidence="1">Lor288</strain>
    </source>
</reference>
<evidence type="ECO:0000313" key="2">
    <source>
        <dbReference type="Proteomes" id="UP001412067"/>
    </source>
</evidence>
<keyword evidence="2" id="KW-1185">Reference proteome</keyword>
<sequence length="64" mass="7100">MKDESASMKGILVDWLVEVTEDCALCVAFSMMLHSLCQSSRLFKIECLSVISMCFSVSCALCVR</sequence>
<organism evidence="1 2">
    <name type="scientific">Platanthera guangdongensis</name>
    <dbReference type="NCBI Taxonomy" id="2320717"/>
    <lineage>
        <taxon>Eukaryota</taxon>
        <taxon>Viridiplantae</taxon>
        <taxon>Streptophyta</taxon>
        <taxon>Embryophyta</taxon>
        <taxon>Tracheophyta</taxon>
        <taxon>Spermatophyta</taxon>
        <taxon>Magnoliopsida</taxon>
        <taxon>Liliopsida</taxon>
        <taxon>Asparagales</taxon>
        <taxon>Orchidaceae</taxon>
        <taxon>Orchidoideae</taxon>
        <taxon>Orchideae</taxon>
        <taxon>Orchidinae</taxon>
        <taxon>Platanthera</taxon>
    </lineage>
</organism>
<proteinExistence type="predicted"/>
<dbReference type="Proteomes" id="UP001412067">
    <property type="component" value="Unassembled WGS sequence"/>
</dbReference>